<organism evidence="1 2">
    <name type="scientific">Microthlaspi erraticum</name>
    <dbReference type="NCBI Taxonomy" id="1685480"/>
    <lineage>
        <taxon>Eukaryota</taxon>
        <taxon>Viridiplantae</taxon>
        <taxon>Streptophyta</taxon>
        <taxon>Embryophyta</taxon>
        <taxon>Tracheophyta</taxon>
        <taxon>Spermatophyta</taxon>
        <taxon>Magnoliopsida</taxon>
        <taxon>eudicotyledons</taxon>
        <taxon>Gunneridae</taxon>
        <taxon>Pentapetalae</taxon>
        <taxon>rosids</taxon>
        <taxon>malvids</taxon>
        <taxon>Brassicales</taxon>
        <taxon>Brassicaceae</taxon>
        <taxon>Coluteocarpeae</taxon>
        <taxon>Microthlaspi</taxon>
    </lineage>
</organism>
<proteinExistence type="predicted"/>
<gene>
    <name evidence="1" type="ORF">MERR_LOCUS33776</name>
</gene>
<dbReference type="OrthoDB" id="10523037at2759"/>
<protein>
    <submittedName>
        <fullName evidence="1">Uncharacterized protein</fullName>
    </submittedName>
</protein>
<accession>A0A6D2KFP0</accession>
<reference evidence="1" key="1">
    <citation type="submission" date="2020-01" db="EMBL/GenBank/DDBJ databases">
        <authorList>
            <person name="Mishra B."/>
        </authorList>
    </citation>
    <scope>NUCLEOTIDE SEQUENCE [LARGE SCALE GENOMIC DNA]</scope>
</reference>
<keyword evidence="2" id="KW-1185">Reference proteome</keyword>
<sequence>MNQVSSSLIREVRSSILKQVLLQLLQDEASRFSGFSSTSFQICTRRTATCLYRCSSLRSFVGGVEDEKKNKETESESFTRNWSASSARSDAQKCVTDHQVMIKEISGRVTRVEKAIKSEDIPQILAAVRDLKQNLNYSGYSSTHHFSFPTVLTYGLLIRRGGKTSVWMGRNLRVLQMKLLNNAKADPLQVPDLLANLTLARTMVPVILLSLWVYF</sequence>
<dbReference type="AlphaFoldDB" id="A0A6D2KFP0"/>
<comment type="caution">
    <text evidence="1">The sequence shown here is derived from an EMBL/GenBank/DDBJ whole genome shotgun (WGS) entry which is preliminary data.</text>
</comment>
<dbReference type="Proteomes" id="UP000467841">
    <property type="component" value="Unassembled WGS sequence"/>
</dbReference>
<name>A0A6D2KFP0_9BRAS</name>
<dbReference type="EMBL" id="CACVBM020001351">
    <property type="protein sequence ID" value="CAA7046541.1"/>
    <property type="molecule type" value="Genomic_DNA"/>
</dbReference>
<evidence type="ECO:0000313" key="1">
    <source>
        <dbReference type="EMBL" id="CAA7046541.1"/>
    </source>
</evidence>
<evidence type="ECO:0000313" key="2">
    <source>
        <dbReference type="Proteomes" id="UP000467841"/>
    </source>
</evidence>